<dbReference type="InterPro" id="IPR013604">
    <property type="entry name" value="7TM_chemorcpt"/>
</dbReference>
<dbReference type="EMBL" id="JASPKZ010000465">
    <property type="protein sequence ID" value="KAJ9599886.1"/>
    <property type="molecule type" value="Genomic_DNA"/>
</dbReference>
<dbReference type="AlphaFoldDB" id="A0AAD8AIX9"/>
<gene>
    <name evidence="9" type="ORF">L9F63_009833</name>
</gene>
<dbReference type="Proteomes" id="UP001233999">
    <property type="component" value="Unassembled WGS sequence"/>
</dbReference>
<evidence type="ECO:0000256" key="6">
    <source>
        <dbReference type="ARBA" id="ARBA00023170"/>
    </source>
</evidence>
<dbReference type="GO" id="GO:0050909">
    <property type="term" value="P:sensory perception of taste"/>
    <property type="evidence" value="ECO:0007669"/>
    <property type="project" value="InterPro"/>
</dbReference>
<organism evidence="9 10">
    <name type="scientific">Diploptera punctata</name>
    <name type="common">Pacific beetle cockroach</name>
    <dbReference type="NCBI Taxonomy" id="6984"/>
    <lineage>
        <taxon>Eukaryota</taxon>
        <taxon>Metazoa</taxon>
        <taxon>Ecdysozoa</taxon>
        <taxon>Arthropoda</taxon>
        <taxon>Hexapoda</taxon>
        <taxon>Insecta</taxon>
        <taxon>Pterygota</taxon>
        <taxon>Neoptera</taxon>
        <taxon>Polyneoptera</taxon>
        <taxon>Dictyoptera</taxon>
        <taxon>Blattodea</taxon>
        <taxon>Blaberoidea</taxon>
        <taxon>Blaberidae</taxon>
        <taxon>Diplopterinae</taxon>
        <taxon>Diploptera</taxon>
    </lineage>
</organism>
<evidence type="ECO:0000256" key="4">
    <source>
        <dbReference type="ARBA" id="ARBA00022989"/>
    </source>
</evidence>
<feature type="transmembrane region" description="Helical" evidence="8">
    <location>
        <begin position="257"/>
        <end position="278"/>
    </location>
</feature>
<evidence type="ECO:0000256" key="1">
    <source>
        <dbReference type="ARBA" id="ARBA00004651"/>
    </source>
</evidence>
<feature type="non-terminal residue" evidence="9">
    <location>
        <position position="1"/>
    </location>
</feature>
<comment type="subcellular location">
    <subcellularLocation>
        <location evidence="1">Cell membrane</location>
        <topology evidence="1">Multi-pass membrane protein</topology>
    </subcellularLocation>
</comment>
<evidence type="ECO:0008006" key="11">
    <source>
        <dbReference type="Google" id="ProtNLM"/>
    </source>
</evidence>
<keyword evidence="7" id="KW-0807">Transducer</keyword>
<dbReference type="GO" id="GO:0005886">
    <property type="term" value="C:plasma membrane"/>
    <property type="evidence" value="ECO:0007669"/>
    <property type="project" value="UniProtKB-SubCell"/>
</dbReference>
<keyword evidence="3 8" id="KW-0812">Transmembrane</keyword>
<comment type="caution">
    <text evidence="9">The sequence shown here is derived from an EMBL/GenBank/DDBJ whole genome shotgun (WGS) entry which is preliminary data.</text>
</comment>
<dbReference type="GO" id="GO:0043025">
    <property type="term" value="C:neuronal cell body"/>
    <property type="evidence" value="ECO:0007669"/>
    <property type="project" value="TreeGrafter"/>
</dbReference>
<keyword evidence="10" id="KW-1185">Reference proteome</keyword>
<keyword evidence="5 8" id="KW-0472">Membrane</keyword>
<evidence type="ECO:0000256" key="8">
    <source>
        <dbReference type="SAM" id="Phobius"/>
    </source>
</evidence>
<feature type="transmembrane region" description="Helical" evidence="8">
    <location>
        <begin position="39"/>
        <end position="63"/>
    </location>
</feature>
<dbReference type="Pfam" id="PF08395">
    <property type="entry name" value="7tm_7"/>
    <property type="match status" value="1"/>
</dbReference>
<keyword evidence="4 8" id="KW-1133">Transmembrane helix</keyword>
<evidence type="ECO:0000256" key="3">
    <source>
        <dbReference type="ARBA" id="ARBA00022692"/>
    </source>
</evidence>
<dbReference type="GO" id="GO:0030424">
    <property type="term" value="C:axon"/>
    <property type="evidence" value="ECO:0007669"/>
    <property type="project" value="TreeGrafter"/>
</dbReference>
<name>A0AAD8AIX9_DIPPU</name>
<feature type="transmembrane region" description="Helical" evidence="8">
    <location>
        <begin position="136"/>
        <end position="160"/>
    </location>
</feature>
<proteinExistence type="predicted"/>
<dbReference type="GO" id="GO:0007165">
    <property type="term" value="P:signal transduction"/>
    <property type="evidence" value="ECO:0007669"/>
    <property type="project" value="UniProtKB-KW"/>
</dbReference>
<dbReference type="GO" id="GO:0007635">
    <property type="term" value="P:chemosensory behavior"/>
    <property type="evidence" value="ECO:0007669"/>
    <property type="project" value="TreeGrafter"/>
</dbReference>
<sequence length="287" mass="34079">MDIYQCIRPLYYALKVCGLTPFELIDQGNKDNKIKRLRISIIGILYNIFICISIIISILFVLISNSSYYIQSGYSPNIVTIVILYFSLSSSALSAVIGCIIKRKRLLILLENILKFETQFYSHNSKMIQFNRFIKFELLITYISITLLSIYDIWLWGIYYHSELNFLHYVFIHIIMSTLTIEYTNIIYLNYDKFKLINLSLVKDIKKYCQLIDITSYNISINNNYQELRKMNLISKLRNFRRLHYSLHNISDEVNKVFGIQILFFVLSFFIGITRNIYYSLYFVLNE</sequence>
<dbReference type="PANTHER" id="PTHR21143">
    <property type="entry name" value="INVERTEBRATE GUSTATORY RECEPTOR"/>
    <property type="match status" value="1"/>
</dbReference>
<dbReference type="PANTHER" id="PTHR21143:SF104">
    <property type="entry name" value="GUSTATORY RECEPTOR 8A-RELATED"/>
    <property type="match status" value="1"/>
</dbReference>
<dbReference type="GO" id="GO:0030425">
    <property type="term" value="C:dendrite"/>
    <property type="evidence" value="ECO:0007669"/>
    <property type="project" value="TreeGrafter"/>
</dbReference>
<feature type="transmembrane region" description="Helical" evidence="8">
    <location>
        <begin position="78"/>
        <end position="101"/>
    </location>
</feature>
<keyword evidence="6" id="KW-0675">Receptor</keyword>
<evidence type="ECO:0000313" key="9">
    <source>
        <dbReference type="EMBL" id="KAJ9599886.1"/>
    </source>
</evidence>
<accession>A0AAD8AIX9</accession>
<evidence type="ECO:0000256" key="7">
    <source>
        <dbReference type="ARBA" id="ARBA00023224"/>
    </source>
</evidence>
<reference evidence="9" key="1">
    <citation type="journal article" date="2023" name="IScience">
        <title>Live-bearing cockroach genome reveals convergent evolutionary mechanisms linked to viviparity in insects and beyond.</title>
        <authorList>
            <person name="Fouks B."/>
            <person name="Harrison M.C."/>
            <person name="Mikhailova A.A."/>
            <person name="Marchal E."/>
            <person name="English S."/>
            <person name="Carruthers M."/>
            <person name="Jennings E.C."/>
            <person name="Chiamaka E.L."/>
            <person name="Frigard R.A."/>
            <person name="Pippel M."/>
            <person name="Attardo G.M."/>
            <person name="Benoit J.B."/>
            <person name="Bornberg-Bauer E."/>
            <person name="Tobe S.S."/>
        </authorList>
    </citation>
    <scope>NUCLEOTIDE SEQUENCE</scope>
    <source>
        <strain evidence="9">Stay&amp;Tobe</strain>
    </source>
</reference>
<feature type="transmembrane region" description="Helical" evidence="8">
    <location>
        <begin position="166"/>
        <end position="191"/>
    </location>
</feature>
<keyword evidence="2" id="KW-1003">Cell membrane</keyword>
<evidence type="ECO:0000256" key="2">
    <source>
        <dbReference type="ARBA" id="ARBA00022475"/>
    </source>
</evidence>
<dbReference type="GO" id="GO:0008049">
    <property type="term" value="P:male courtship behavior"/>
    <property type="evidence" value="ECO:0007669"/>
    <property type="project" value="TreeGrafter"/>
</dbReference>
<protein>
    <recommendedName>
        <fullName evidence="11">Gustatory receptor</fullName>
    </recommendedName>
</protein>
<evidence type="ECO:0000256" key="5">
    <source>
        <dbReference type="ARBA" id="ARBA00023136"/>
    </source>
</evidence>
<evidence type="ECO:0000313" key="10">
    <source>
        <dbReference type="Proteomes" id="UP001233999"/>
    </source>
</evidence>
<reference evidence="9" key="2">
    <citation type="submission" date="2023-05" db="EMBL/GenBank/DDBJ databases">
        <authorList>
            <person name="Fouks B."/>
        </authorList>
    </citation>
    <scope>NUCLEOTIDE SEQUENCE</scope>
    <source>
        <strain evidence="9">Stay&amp;Tobe</strain>
        <tissue evidence="9">Testes</tissue>
    </source>
</reference>